<dbReference type="InterPro" id="IPR002716">
    <property type="entry name" value="PIN_dom"/>
</dbReference>
<dbReference type="PANTHER" id="PTHR34610">
    <property type="entry name" value="SSL7007 PROTEIN"/>
    <property type="match status" value="1"/>
</dbReference>
<name>A0A369QUV7_9BACT</name>
<dbReference type="EMBL" id="QASA01000001">
    <property type="protein sequence ID" value="RDC65968.1"/>
    <property type="molecule type" value="Genomic_DNA"/>
</dbReference>
<keyword evidence="3" id="KW-1185">Reference proteome</keyword>
<proteinExistence type="predicted"/>
<accession>A0A369QUV7</accession>
<reference evidence="2 3" key="1">
    <citation type="submission" date="2018-04" db="EMBL/GenBank/DDBJ databases">
        <title>Adhaeribacter sp. HMF7616 genome sequencing and assembly.</title>
        <authorList>
            <person name="Kang H."/>
            <person name="Kang J."/>
            <person name="Cha I."/>
            <person name="Kim H."/>
            <person name="Joh K."/>
        </authorList>
    </citation>
    <scope>NUCLEOTIDE SEQUENCE [LARGE SCALE GENOMIC DNA]</scope>
    <source>
        <strain evidence="2 3">HMF7616</strain>
    </source>
</reference>
<evidence type="ECO:0000259" key="1">
    <source>
        <dbReference type="Pfam" id="PF13470"/>
    </source>
</evidence>
<protein>
    <recommendedName>
        <fullName evidence="1">PIN domain-containing protein</fullName>
    </recommendedName>
</protein>
<feature type="domain" description="PIN" evidence="1">
    <location>
        <begin position="1"/>
        <end position="72"/>
    </location>
</feature>
<sequence>MLNEFIHVTQRPKFKKFFKQKDVQVLMDVLDTHAELITITSNIEKCRDSKDNVLLSLAVDGKADYLLTGDKDLLELDNIGSTKIQTIADFLNRSK</sequence>
<organism evidence="2 3">
    <name type="scientific">Adhaeribacter pallidiroseus</name>
    <dbReference type="NCBI Taxonomy" id="2072847"/>
    <lineage>
        <taxon>Bacteria</taxon>
        <taxon>Pseudomonadati</taxon>
        <taxon>Bacteroidota</taxon>
        <taxon>Cytophagia</taxon>
        <taxon>Cytophagales</taxon>
        <taxon>Hymenobacteraceae</taxon>
        <taxon>Adhaeribacter</taxon>
    </lineage>
</organism>
<dbReference type="RefSeq" id="WP_233507704.1">
    <property type="nucleotide sequence ID" value="NZ_QASA01000001.1"/>
</dbReference>
<dbReference type="NCBIfam" id="TIGR00305">
    <property type="entry name" value="putative toxin-antitoxin system toxin component, PIN family"/>
    <property type="match status" value="1"/>
</dbReference>
<evidence type="ECO:0000313" key="2">
    <source>
        <dbReference type="EMBL" id="RDC65968.1"/>
    </source>
</evidence>
<dbReference type="AlphaFoldDB" id="A0A369QUV7"/>
<dbReference type="Pfam" id="PF13470">
    <property type="entry name" value="PIN_3"/>
    <property type="match status" value="1"/>
</dbReference>
<evidence type="ECO:0000313" key="3">
    <source>
        <dbReference type="Proteomes" id="UP000253919"/>
    </source>
</evidence>
<dbReference type="Proteomes" id="UP000253919">
    <property type="component" value="Unassembled WGS sequence"/>
</dbReference>
<dbReference type="InterPro" id="IPR002850">
    <property type="entry name" value="PIN_toxin-like"/>
</dbReference>
<comment type="caution">
    <text evidence="2">The sequence shown here is derived from an EMBL/GenBank/DDBJ whole genome shotgun (WGS) entry which is preliminary data.</text>
</comment>
<dbReference type="PANTHER" id="PTHR34610:SF4">
    <property type="entry name" value="SLL8027 PROTEIN"/>
    <property type="match status" value="1"/>
</dbReference>
<gene>
    <name evidence="2" type="ORF">AHMF7616_04599</name>
</gene>